<dbReference type="EMBL" id="AP017368">
    <property type="protein sequence ID" value="BAV92374.1"/>
    <property type="molecule type" value="Genomic_DNA"/>
</dbReference>
<evidence type="ECO:0000259" key="2">
    <source>
        <dbReference type="Pfam" id="PF00346"/>
    </source>
</evidence>
<proteinExistence type="predicted"/>
<dbReference type="InterPro" id="IPR052197">
    <property type="entry name" value="ComplexI_49kDa-like"/>
</dbReference>
<dbReference type="SUPFAM" id="SSF143243">
    <property type="entry name" value="Nqo5-like"/>
    <property type="match status" value="1"/>
</dbReference>
<dbReference type="Proteomes" id="UP000242645">
    <property type="component" value="Chromosome"/>
</dbReference>
<keyword evidence="4" id="KW-1185">Reference proteome</keyword>
<feature type="domain" description="NADH-quinone oxidoreductase subunit D" evidence="2">
    <location>
        <begin position="235"/>
        <end position="474"/>
    </location>
</feature>
<protein>
    <submittedName>
        <fullName evidence="3">H+-translocating [NiFe] hydrogenase complex, large subunit EchE</fullName>
    </submittedName>
</protein>
<dbReference type="GO" id="GO:0016651">
    <property type="term" value="F:oxidoreductase activity, acting on NAD(P)H"/>
    <property type="evidence" value="ECO:0007669"/>
    <property type="project" value="InterPro"/>
</dbReference>
<dbReference type="SUPFAM" id="SSF56762">
    <property type="entry name" value="HydB/Nqo4-like"/>
    <property type="match status" value="1"/>
</dbReference>
<gene>
    <name evidence="3" type="primary">echE</name>
    <name evidence="3" type="ORF">RSDT_0862</name>
</gene>
<dbReference type="PANTHER" id="PTHR43485">
    <property type="entry name" value="HYDROGENASE-4 COMPONENT G"/>
    <property type="match status" value="1"/>
</dbReference>
<organism evidence="3 4">
    <name type="scientific">Candidatus Desulfovibrio trichonymphae</name>
    <dbReference type="NCBI Taxonomy" id="1725232"/>
    <lineage>
        <taxon>Bacteria</taxon>
        <taxon>Pseudomonadati</taxon>
        <taxon>Thermodesulfobacteriota</taxon>
        <taxon>Desulfovibrionia</taxon>
        <taxon>Desulfovibrionales</taxon>
        <taxon>Desulfovibrionaceae</taxon>
        <taxon>Desulfovibrio</taxon>
    </lineage>
</organism>
<reference evidence="3 4" key="1">
    <citation type="journal article" date="2017" name="ISME J.">
        <title>Genome of 'Ca. Desulfovibrio trichonymphae', an H2-oxidizing bacterium in a tripartite symbiotic system within a protist cell in the termite gut.</title>
        <authorList>
            <person name="Kuwahara H."/>
            <person name="Yuki M."/>
            <person name="Izawa K."/>
            <person name="Ohkuma M."/>
            <person name="Hongoh Y."/>
        </authorList>
    </citation>
    <scope>NUCLEOTIDE SEQUENCE [LARGE SCALE GENOMIC DNA]</scope>
    <source>
        <strain evidence="3 4">Rs-N31</strain>
    </source>
</reference>
<dbReference type="GO" id="GO:0048038">
    <property type="term" value="F:quinone binding"/>
    <property type="evidence" value="ECO:0007669"/>
    <property type="project" value="InterPro"/>
</dbReference>
<dbReference type="KEGG" id="dtr:RSDT_0862"/>
<accession>A0A1J1DZ13</accession>
<dbReference type="InterPro" id="IPR001135">
    <property type="entry name" value="NADH_Q_OxRdtase_suD"/>
</dbReference>
<dbReference type="PANTHER" id="PTHR43485:SF1">
    <property type="entry name" value="FORMATE HYDROGENLYASE SUBUNIT 5-RELATED"/>
    <property type="match status" value="1"/>
</dbReference>
<dbReference type="InterPro" id="IPR037232">
    <property type="entry name" value="NADH_quin_OxRdtase_su_C/D-like"/>
</dbReference>
<keyword evidence="1" id="KW-0560">Oxidoreductase</keyword>
<dbReference type="AlphaFoldDB" id="A0A1J1DZ13"/>
<evidence type="ECO:0000256" key="1">
    <source>
        <dbReference type="ARBA" id="ARBA00023002"/>
    </source>
</evidence>
<dbReference type="GO" id="GO:0051287">
    <property type="term" value="F:NAD binding"/>
    <property type="evidence" value="ECO:0007669"/>
    <property type="project" value="InterPro"/>
</dbReference>
<name>A0A1J1DZ13_9BACT</name>
<dbReference type="Pfam" id="PF00346">
    <property type="entry name" value="Complex1_49kDa"/>
    <property type="match status" value="1"/>
</dbReference>
<sequence length="481" mass="51493">MRVSASGFLNRLAPAVGLSHFLPCRARALPHCARPPPLFLLYAVLADDVAGLLLAARTEIGSSYPSLTPDIAALHLFERVLYEKFAILPEGHPWLKPVRFDNPAGPGVGEMNFYRIDGDEVHEVAVGPIHAGVIECGHFRFQCLGEEVLYLEISLGYHHRGVEAMLTGGPLARILPLIETVAGDSTAAHAFACCTLLEGLSETLPSPRGQHIRALALELERLACHTGDIGAIAGDVGFLPTSAFCGRLRGDWLNMSAMLCGSRFSRGLFVSGGTAFDLDPALAHVLTDKVVLAARDVQGAVRLIWNSPSVMARLTGIGVLPASVAASLGVVGPPARASGLARDARRSHPLPCLPALEKICVADRGDVGDRTALRYDEALASAALCQNILKDLPAGGCRAEKQEKIYALAPKHIAVALVEGWRGEVCHVALTDEFGHFAAYSIVDPSFHNWAGLAYALRRQQISDFPLCNKSFNLSYCGHDL</sequence>
<dbReference type="Gene3D" id="1.10.645.10">
    <property type="entry name" value="Cytochrome-c3 Hydrogenase, chain B"/>
    <property type="match status" value="1"/>
</dbReference>
<evidence type="ECO:0000313" key="4">
    <source>
        <dbReference type="Proteomes" id="UP000242645"/>
    </source>
</evidence>
<evidence type="ECO:0000313" key="3">
    <source>
        <dbReference type="EMBL" id="BAV92374.1"/>
    </source>
</evidence>
<dbReference type="InterPro" id="IPR029014">
    <property type="entry name" value="NiFe-Hase_large"/>
</dbReference>